<dbReference type="Proteomes" id="UP000499080">
    <property type="component" value="Unassembled WGS sequence"/>
</dbReference>
<comment type="caution">
    <text evidence="1">The sequence shown here is derived from an EMBL/GenBank/DDBJ whole genome shotgun (WGS) entry which is preliminary data.</text>
</comment>
<protein>
    <submittedName>
        <fullName evidence="1">Uncharacterized protein</fullName>
    </submittedName>
</protein>
<dbReference type="AlphaFoldDB" id="A0A4Y2FQH5"/>
<organism evidence="1 2">
    <name type="scientific">Araneus ventricosus</name>
    <name type="common">Orbweaver spider</name>
    <name type="synonym">Epeira ventricosa</name>
    <dbReference type="NCBI Taxonomy" id="182803"/>
    <lineage>
        <taxon>Eukaryota</taxon>
        <taxon>Metazoa</taxon>
        <taxon>Ecdysozoa</taxon>
        <taxon>Arthropoda</taxon>
        <taxon>Chelicerata</taxon>
        <taxon>Arachnida</taxon>
        <taxon>Araneae</taxon>
        <taxon>Araneomorphae</taxon>
        <taxon>Entelegynae</taxon>
        <taxon>Araneoidea</taxon>
        <taxon>Araneidae</taxon>
        <taxon>Araneus</taxon>
    </lineage>
</organism>
<dbReference type="EMBL" id="BGPR01001029">
    <property type="protein sequence ID" value="GBM43443.1"/>
    <property type="molecule type" value="Genomic_DNA"/>
</dbReference>
<name>A0A4Y2FQH5_ARAVE</name>
<accession>A0A4Y2FQH5</accession>
<proteinExistence type="predicted"/>
<keyword evidence="2" id="KW-1185">Reference proteome</keyword>
<gene>
    <name evidence="1" type="ORF">AVEN_18609_1</name>
</gene>
<evidence type="ECO:0000313" key="1">
    <source>
        <dbReference type="EMBL" id="GBM43443.1"/>
    </source>
</evidence>
<sequence>MPIRGFTSKVKVHDELIPVNPDTIFRRIPLLQNSDGELQIYFEFELAPFPLSLFDVGGLCKTHKSVVYDLFSTTTVVHFTSACYVVDGGFLLHRVLWQGKGIIFFHPISAKSTKICERTKILDAAKSTKICERTKILDAAKSTKSVECIRRTKKHIAGYDMFDESM</sequence>
<evidence type="ECO:0000313" key="2">
    <source>
        <dbReference type="Proteomes" id="UP000499080"/>
    </source>
</evidence>
<reference evidence="1 2" key="1">
    <citation type="journal article" date="2019" name="Sci. Rep.">
        <title>Orb-weaving spider Araneus ventricosus genome elucidates the spidroin gene catalogue.</title>
        <authorList>
            <person name="Kono N."/>
            <person name="Nakamura H."/>
            <person name="Ohtoshi R."/>
            <person name="Moran D.A.P."/>
            <person name="Shinohara A."/>
            <person name="Yoshida Y."/>
            <person name="Fujiwara M."/>
            <person name="Mori M."/>
            <person name="Tomita M."/>
            <person name="Arakawa K."/>
        </authorList>
    </citation>
    <scope>NUCLEOTIDE SEQUENCE [LARGE SCALE GENOMIC DNA]</scope>
</reference>